<feature type="transmembrane region" description="Helical" evidence="1">
    <location>
        <begin position="231"/>
        <end position="257"/>
    </location>
</feature>
<evidence type="ECO:0000313" key="3">
    <source>
        <dbReference type="Proteomes" id="UP000054516"/>
    </source>
</evidence>
<evidence type="ECO:0000313" key="2">
    <source>
        <dbReference type="EMBL" id="GAP90755.1"/>
    </source>
</evidence>
<feature type="transmembrane region" description="Helical" evidence="1">
    <location>
        <begin position="12"/>
        <end position="30"/>
    </location>
</feature>
<feature type="transmembrane region" description="Helical" evidence="1">
    <location>
        <begin position="42"/>
        <end position="62"/>
    </location>
</feature>
<keyword evidence="1" id="KW-0472">Membrane</keyword>
<dbReference type="OrthoDB" id="5139341at2759"/>
<gene>
    <name evidence="2" type="ORF">SAMD00023353_5200940</name>
</gene>
<name>A0A1W2TQN4_ROSNE</name>
<reference evidence="2" key="1">
    <citation type="submission" date="2016-03" db="EMBL/GenBank/DDBJ databases">
        <title>Draft genome sequence of Rosellinia necatrix.</title>
        <authorList>
            <person name="Kanematsu S."/>
        </authorList>
    </citation>
    <scope>NUCLEOTIDE SEQUENCE [LARGE SCALE GENOMIC DNA]</scope>
    <source>
        <strain evidence="2">W97</strain>
    </source>
</reference>
<proteinExistence type="predicted"/>
<feature type="transmembrane region" description="Helical" evidence="1">
    <location>
        <begin position="151"/>
        <end position="179"/>
    </location>
</feature>
<evidence type="ECO:0000256" key="1">
    <source>
        <dbReference type="SAM" id="Phobius"/>
    </source>
</evidence>
<keyword evidence="1" id="KW-1133">Transmembrane helix</keyword>
<feature type="transmembrane region" description="Helical" evidence="1">
    <location>
        <begin position="82"/>
        <end position="105"/>
    </location>
</feature>
<organism evidence="2">
    <name type="scientific">Rosellinia necatrix</name>
    <name type="common">White root-rot fungus</name>
    <dbReference type="NCBI Taxonomy" id="77044"/>
    <lineage>
        <taxon>Eukaryota</taxon>
        <taxon>Fungi</taxon>
        <taxon>Dikarya</taxon>
        <taxon>Ascomycota</taxon>
        <taxon>Pezizomycotina</taxon>
        <taxon>Sordariomycetes</taxon>
        <taxon>Xylariomycetidae</taxon>
        <taxon>Xylariales</taxon>
        <taxon>Xylariaceae</taxon>
        <taxon>Rosellinia</taxon>
    </lineage>
</organism>
<dbReference type="AlphaFoldDB" id="A0A1W2TQN4"/>
<sequence length="281" mass="30846">MAPYNMPNWLRILLLILTCVSFAPQLHRLVRRRGDASGISLQYVLLNLASATELFALGFLVVADSPEPSDIFAHDPREAGDWINLANFAVVWALWLVILLVCVVYHWRHNRPAARAVVAAYTALLAISVVPVFADAIVHAGGSSEPSSDRLILIGVFVWIHVFFLTPLITLLALLAFLVQAREVLARPSGSGTGALSVAGVALQAAVFAILTATWCPGRLVFDSPDPMFVVWYQLVGFVPVNHAFFAFEQALLLVVVEWRRRRGRDRSANLAGETQPLISD</sequence>
<dbReference type="STRING" id="77044.A0A1W2TQN4"/>
<dbReference type="Gene3D" id="1.20.1280.290">
    <property type="match status" value="1"/>
</dbReference>
<dbReference type="EMBL" id="DF977497">
    <property type="protein sequence ID" value="GAP90755.1"/>
    <property type="molecule type" value="Genomic_DNA"/>
</dbReference>
<dbReference type="OMA" id="KSWPRQD"/>
<accession>A0A1W2TQN4</accession>
<feature type="transmembrane region" description="Helical" evidence="1">
    <location>
        <begin position="191"/>
        <end position="211"/>
    </location>
</feature>
<feature type="transmembrane region" description="Helical" evidence="1">
    <location>
        <begin position="117"/>
        <end position="139"/>
    </location>
</feature>
<dbReference type="Proteomes" id="UP000054516">
    <property type="component" value="Unassembled WGS sequence"/>
</dbReference>
<keyword evidence="1" id="KW-0812">Transmembrane</keyword>
<protein>
    <submittedName>
        <fullName evidence="2">Uncharacterized protein</fullName>
    </submittedName>
</protein>
<keyword evidence="3" id="KW-1185">Reference proteome</keyword>